<reference evidence="5 6" key="1">
    <citation type="submission" date="2024-02" db="EMBL/GenBank/DDBJ databases">
        <title>Discinaceae phylogenomics.</title>
        <authorList>
            <person name="Dirks A.C."/>
            <person name="James T.Y."/>
        </authorList>
    </citation>
    <scope>NUCLEOTIDE SEQUENCE [LARGE SCALE GENOMIC DNA]</scope>
    <source>
        <strain evidence="5 6">ACD0624</strain>
    </source>
</reference>
<feature type="repeat" description="ANK" evidence="3">
    <location>
        <begin position="642"/>
        <end position="674"/>
    </location>
</feature>
<dbReference type="PROSITE" id="PS50088">
    <property type="entry name" value="ANK_REPEAT"/>
    <property type="match status" value="9"/>
</dbReference>
<evidence type="ECO:0000256" key="3">
    <source>
        <dbReference type="PROSITE-ProRule" id="PRU00023"/>
    </source>
</evidence>
<dbReference type="Gene3D" id="1.25.40.20">
    <property type="entry name" value="Ankyrin repeat-containing domain"/>
    <property type="match status" value="2"/>
</dbReference>
<dbReference type="Pfam" id="PF00023">
    <property type="entry name" value="Ank"/>
    <property type="match status" value="2"/>
</dbReference>
<keyword evidence="6" id="KW-1185">Reference proteome</keyword>
<comment type="caution">
    <text evidence="5">The sequence shown here is derived from an EMBL/GenBank/DDBJ whole genome shotgun (WGS) entry which is preliminary data.</text>
</comment>
<dbReference type="SMART" id="SM00220">
    <property type="entry name" value="S_TKc"/>
    <property type="match status" value="1"/>
</dbReference>
<dbReference type="EMBL" id="JBBBZM010000141">
    <property type="protein sequence ID" value="KAL0633006.1"/>
    <property type="molecule type" value="Genomic_DNA"/>
</dbReference>
<feature type="repeat" description="ANK" evidence="3">
    <location>
        <begin position="430"/>
        <end position="462"/>
    </location>
</feature>
<gene>
    <name evidence="5" type="ORF">Q9L58_008112</name>
</gene>
<dbReference type="SUPFAM" id="SSF48403">
    <property type="entry name" value="Ankyrin repeat"/>
    <property type="match status" value="1"/>
</dbReference>
<dbReference type="PROSITE" id="PS50011">
    <property type="entry name" value="PROTEIN_KINASE_DOM"/>
    <property type="match status" value="1"/>
</dbReference>
<evidence type="ECO:0000313" key="5">
    <source>
        <dbReference type="EMBL" id="KAL0633006.1"/>
    </source>
</evidence>
<evidence type="ECO:0000256" key="2">
    <source>
        <dbReference type="ARBA" id="ARBA00023043"/>
    </source>
</evidence>
<dbReference type="InterPro" id="IPR002110">
    <property type="entry name" value="Ankyrin_rpt"/>
</dbReference>
<dbReference type="PANTHER" id="PTHR23206:SF7">
    <property type="entry name" value="PROTEIN KINASE DOMAIN-CONTAINING PROTEIN"/>
    <property type="match status" value="1"/>
</dbReference>
<dbReference type="SMART" id="SM00248">
    <property type="entry name" value="ANK"/>
    <property type="match status" value="11"/>
</dbReference>
<evidence type="ECO:0000256" key="1">
    <source>
        <dbReference type="ARBA" id="ARBA00022737"/>
    </source>
</evidence>
<feature type="repeat" description="ANK" evidence="3">
    <location>
        <begin position="537"/>
        <end position="569"/>
    </location>
</feature>
<name>A0ABR3GAL4_9PEZI</name>
<keyword evidence="2 3" id="KW-0040">ANK repeat</keyword>
<accession>A0ABR3GAL4</accession>
<feature type="repeat" description="ANK" evidence="3">
    <location>
        <begin position="677"/>
        <end position="709"/>
    </location>
</feature>
<feature type="repeat" description="ANK" evidence="3">
    <location>
        <begin position="502"/>
        <end position="534"/>
    </location>
</feature>
<dbReference type="Pfam" id="PF00069">
    <property type="entry name" value="Pkinase"/>
    <property type="match status" value="1"/>
</dbReference>
<dbReference type="SUPFAM" id="SSF56112">
    <property type="entry name" value="Protein kinase-like (PK-like)"/>
    <property type="match status" value="1"/>
</dbReference>
<dbReference type="PANTHER" id="PTHR23206">
    <property type="entry name" value="MASK PROTEIN"/>
    <property type="match status" value="1"/>
</dbReference>
<protein>
    <recommendedName>
        <fullName evidence="4">Protein kinase domain-containing protein</fullName>
    </recommendedName>
</protein>
<dbReference type="PROSITE" id="PS50297">
    <property type="entry name" value="ANK_REP_REGION"/>
    <property type="match status" value="8"/>
</dbReference>
<dbReference type="Gene3D" id="1.10.510.10">
    <property type="entry name" value="Transferase(Phosphotransferase) domain 1"/>
    <property type="match status" value="1"/>
</dbReference>
<feature type="domain" description="Protein kinase" evidence="4">
    <location>
        <begin position="38"/>
        <end position="314"/>
    </location>
</feature>
<feature type="repeat" description="ANK" evidence="3">
    <location>
        <begin position="467"/>
        <end position="499"/>
    </location>
</feature>
<dbReference type="InterPro" id="IPR051631">
    <property type="entry name" value="Ankyrin-KH/SAM_domain"/>
</dbReference>
<sequence length="805" mass="87450">MAFRYKLETDFYAGEVVHTTYRSDLTLRVRRMVIKTRWCRDEQLGTGAFGVVWREENQSTKELRAVKMIPKQHFKNFREVDAMAELQDHPELFILFLGWFEDEHSIYIAMECIENGDLSQYIEECAEDAMEDADQIATQLLEGLVVLHARGICHRDLKPQNILMASTSPIWVKISDFGISKRTTGTSLRTSCGTLCYKAPEQLGMLPNHMRSRGGYTTAVDLWALGAVIHQVLTSEIPFLDTYYHSESMFETSAVPEIDVAHLVAYCNDTKPFPEENLETHHASKEAIDFVKSLMVVNPSNRVSAAEALNSPWLLRIDPPSTDCATGPQLLRTEFQLLDMCLSEKEAYLLYFEEDVADVTHLLDGCLVGSWPYTAAEMGYLEVVKTAVKLYGIEQEYSSHDLLFVAARRGQVTVMEFLLNRGAIITPVGREDSTLAAAAGSGHINAMTLLLNHGASINMNISSADETYKTPLQAAASGGYLDAMKMLLNRGADVDAGPSEYEGLTAVQGAAKGGHLDALKLLLQHDADVTEDAGHLYGLSAVQAAALGGHLDVFKLLLAEGANINQVSTNNGGRTALQAAASKGHLDMCKLLLAEGADVNHMPDAQGGRTALQGAAEGGHIGVMKLLLDNGCSTMEPAAWRNGLTALQATAKGGHLEALQLLVDYDANINQEPGCEGGRTALQAAAEAGHLDILEFLLYKDANIEAEPAHHGGVTAIQAVTRSANLRALRMLLDHGVDDIDRKFQSGPGRESGLSPLESAVRCGNLPMVKLLLEGAARVTDTAMNDASGTPRILRALRTASKGFS</sequence>
<dbReference type="InterPro" id="IPR000719">
    <property type="entry name" value="Prot_kinase_dom"/>
</dbReference>
<evidence type="ECO:0000259" key="4">
    <source>
        <dbReference type="PROSITE" id="PS50011"/>
    </source>
</evidence>
<keyword evidence="1" id="KW-0677">Repeat</keyword>
<organism evidence="5 6">
    <name type="scientific">Discina gigas</name>
    <dbReference type="NCBI Taxonomy" id="1032678"/>
    <lineage>
        <taxon>Eukaryota</taxon>
        <taxon>Fungi</taxon>
        <taxon>Dikarya</taxon>
        <taxon>Ascomycota</taxon>
        <taxon>Pezizomycotina</taxon>
        <taxon>Pezizomycetes</taxon>
        <taxon>Pezizales</taxon>
        <taxon>Discinaceae</taxon>
        <taxon>Discina</taxon>
    </lineage>
</organism>
<feature type="repeat" description="ANK" evidence="3">
    <location>
        <begin position="607"/>
        <end position="631"/>
    </location>
</feature>
<dbReference type="InterPro" id="IPR011009">
    <property type="entry name" value="Kinase-like_dom_sf"/>
</dbReference>
<dbReference type="Pfam" id="PF12796">
    <property type="entry name" value="Ank_2"/>
    <property type="match status" value="3"/>
</dbReference>
<dbReference type="InterPro" id="IPR008271">
    <property type="entry name" value="Ser/Thr_kinase_AS"/>
</dbReference>
<dbReference type="Proteomes" id="UP001447188">
    <property type="component" value="Unassembled WGS sequence"/>
</dbReference>
<proteinExistence type="predicted"/>
<dbReference type="InterPro" id="IPR036770">
    <property type="entry name" value="Ankyrin_rpt-contain_sf"/>
</dbReference>
<feature type="repeat" description="ANK" evidence="3">
    <location>
        <begin position="572"/>
        <end position="604"/>
    </location>
</feature>
<evidence type="ECO:0000313" key="6">
    <source>
        <dbReference type="Proteomes" id="UP001447188"/>
    </source>
</evidence>
<dbReference type="PROSITE" id="PS00108">
    <property type="entry name" value="PROTEIN_KINASE_ST"/>
    <property type="match status" value="1"/>
</dbReference>
<feature type="repeat" description="ANK" evidence="3">
    <location>
        <begin position="752"/>
        <end position="784"/>
    </location>
</feature>